<proteinExistence type="predicted"/>
<sequence length="138" mass="15510">MTTTRRPYPRSLQVHYTNDQQYRECLRVVSGAESLGIVPHGTEGVDEVTRDEWDFDADAMTALLDTVYEATCKVPAFQSLYLRAAAKMMSDDPQIGLAVLFSYDYFSLFHACICELLNGGSQSMAMTVLEQKLTPRRA</sequence>
<evidence type="ECO:0000313" key="1">
    <source>
        <dbReference type="EMBL" id="QHT29786.1"/>
    </source>
</evidence>
<protein>
    <submittedName>
        <fullName evidence="1">Uncharacterized protein</fullName>
    </submittedName>
</protein>
<organism evidence="1">
    <name type="scientific">viral metagenome</name>
    <dbReference type="NCBI Taxonomy" id="1070528"/>
    <lineage>
        <taxon>unclassified sequences</taxon>
        <taxon>metagenomes</taxon>
        <taxon>organismal metagenomes</taxon>
    </lineage>
</organism>
<reference evidence="1" key="1">
    <citation type="journal article" date="2020" name="Nature">
        <title>Giant virus diversity and host interactions through global metagenomics.</title>
        <authorList>
            <person name="Schulz F."/>
            <person name="Roux S."/>
            <person name="Paez-Espino D."/>
            <person name="Jungbluth S."/>
            <person name="Walsh D.A."/>
            <person name="Denef V.J."/>
            <person name="McMahon K.D."/>
            <person name="Konstantinidis K.T."/>
            <person name="Eloe-Fadrosh E.A."/>
            <person name="Kyrpides N.C."/>
            <person name="Woyke T."/>
        </authorList>
    </citation>
    <scope>NUCLEOTIDE SEQUENCE</scope>
    <source>
        <strain evidence="1">GVMAG-M-3300009068-24</strain>
    </source>
</reference>
<dbReference type="EMBL" id="MN738882">
    <property type="protein sequence ID" value="QHT29786.1"/>
    <property type="molecule type" value="Genomic_DNA"/>
</dbReference>
<accession>A0A6C0EKU8</accession>
<dbReference type="AlphaFoldDB" id="A0A6C0EKU8"/>
<name>A0A6C0EKU8_9ZZZZ</name>